<sequence>MTATNTQTGSQVVAALENVWSAIQSRHPEVPDVVIVTGTGSTPNSLVWGHFGENRWIIRRTDEDVIEGAEVTRTHELKVSGETFDVGPVKIVQTMLHEATHAIAAVRGVKDTSRQNRYHNRKFVEIANELGLEYPHPGPHATIGFSAVEITEETRADYSDEIDELEAAIALAIKVPGVFGESGQGDGGDGAHGPRRPRNPQTTKGRSLKASCDCGRSFRIARSVLEEAGIVCLRCSKLFTLNDGS</sequence>
<feature type="compositionally biased region" description="Gly residues" evidence="2">
    <location>
        <begin position="182"/>
        <end position="191"/>
    </location>
</feature>
<evidence type="ECO:0000256" key="1">
    <source>
        <dbReference type="SAM" id="Coils"/>
    </source>
</evidence>
<evidence type="ECO:0000313" key="4">
    <source>
        <dbReference type="Proteomes" id="UP000284057"/>
    </source>
</evidence>
<reference evidence="3 4" key="1">
    <citation type="submission" date="2018-09" db="EMBL/GenBank/DDBJ databases">
        <title>Isolation, diversity and antifungal activity of actinobacteria from wheat.</title>
        <authorList>
            <person name="Han C."/>
        </authorList>
    </citation>
    <scope>NUCLEOTIDE SEQUENCE [LARGE SCALE GENOMIC DNA]</scope>
    <source>
        <strain evidence="3 4">NEAU-YY265</strain>
    </source>
</reference>
<dbReference type="AlphaFoldDB" id="A0A418KHE3"/>
<name>A0A418KHE3_9ACTN</name>
<dbReference type="RefSeq" id="WP_119663084.1">
    <property type="nucleotide sequence ID" value="NZ_QUAL01000423.1"/>
</dbReference>
<dbReference type="OrthoDB" id="4234112at2"/>
<feature type="coiled-coil region" evidence="1">
    <location>
        <begin position="148"/>
        <end position="175"/>
    </location>
</feature>
<comment type="caution">
    <text evidence="3">The sequence shown here is derived from an EMBL/GenBank/DDBJ whole genome shotgun (WGS) entry which is preliminary data.</text>
</comment>
<keyword evidence="4" id="KW-1185">Reference proteome</keyword>
<protein>
    <recommendedName>
        <fullName evidence="5">SprT-like domain-containing protein</fullName>
    </recommendedName>
</protein>
<feature type="region of interest" description="Disordered" evidence="2">
    <location>
        <begin position="182"/>
        <end position="209"/>
    </location>
</feature>
<accession>A0A418KHE3</accession>
<dbReference type="Proteomes" id="UP000284057">
    <property type="component" value="Unassembled WGS sequence"/>
</dbReference>
<gene>
    <name evidence="3" type="ORF">DY240_28750</name>
</gene>
<proteinExistence type="predicted"/>
<evidence type="ECO:0008006" key="5">
    <source>
        <dbReference type="Google" id="ProtNLM"/>
    </source>
</evidence>
<evidence type="ECO:0000256" key="2">
    <source>
        <dbReference type="SAM" id="MobiDB-lite"/>
    </source>
</evidence>
<evidence type="ECO:0000313" key="3">
    <source>
        <dbReference type="EMBL" id="RIQ11422.1"/>
    </source>
</evidence>
<organism evidence="3 4">
    <name type="scientific">Jiangella rhizosphaerae</name>
    <dbReference type="NCBI Taxonomy" id="2293569"/>
    <lineage>
        <taxon>Bacteria</taxon>
        <taxon>Bacillati</taxon>
        <taxon>Actinomycetota</taxon>
        <taxon>Actinomycetes</taxon>
        <taxon>Jiangellales</taxon>
        <taxon>Jiangellaceae</taxon>
        <taxon>Jiangella</taxon>
    </lineage>
</organism>
<keyword evidence="1" id="KW-0175">Coiled coil</keyword>
<dbReference type="EMBL" id="QUAL01000423">
    <property type="protein sequence ID" value="RIQ11422.1"/>
    <property type="molecule type" value="Genomic_DNA"/>
</dbReference>